<dbReference type="SUPFAM" id="SSF52980">
    <property type="entry name" value="Restriction endonuclease-like"/>
    <property type="match status" value="1"/>
</dbReference>
<evidence type="ECO:0000256" key="1">
    <source>
        <dbReference type="SAM" id="MobiDB-lite"/>
    </source>
</evidence>
<dbReference type="PANTHER" id="PTHR30015">
    <property type="entry name" value="MRR RESTRICTION SYSTEM PROTEIN"/>
    <property type="match status" value="1"/>
</dbReference>
<feature type="domain" description="Restriction endonuclease type IV Mrr" evidence="3">
    <location>
        <begin position="116"/>
        <end position="221"/>
    </location>
</feature>
<protein>
    <submittedName>
        <fullName evidence="4">Restriction endonuclease</fullName>
    </submittedName>
</protein>
<keyword evidence="4" id="KW-0255">Endonuclease</keyword>
<keyword evidence="5" id="KW-1185">Reference proteome</keyword>
<dbReference type="InterPro" id="IPR011335">
    <property type="entry name" value="Restrct_endonuc-II-like"/>
</dbReference>
<feature type="transmembrane region" description="Helical" evidence="2">
    <location>
        <begin position="12"/>
        <end position="31"/>
    </location>
</feature>
<dbReference type="InterPro" id="IPR052906">
    <property type="entry name" value="Type_IV_Methyl-Rstrct_Enzyme"/>
</dbReference>
<dbReference type="EMBL" id="JBHUEM010000005">
    <property type="protein sequence ID" value="MFD1736130.1"/>
    <property type="molecule type" value="Genomic_DNA"/>
</dbReference>
<dbReference type="Pfam" id="PF04471">
    <property type="entry name" value="Mrr_cat"/>
    <property type="match status" value="1"/>
</dbReference>
<sequence length="240" mass="27049">MARKPSRQERKNTVNALVMFPIIMIGIILIMNGITNLYLLGGIFIAGIITSVFAQGFVPDLRKKENRNKNAYTGLPQNKQHKSPKKTSISKNNERTTLKKTKKNLTDTQIIASEFSELDGFQFERLCYLYFKDLGFKPRETPPSGDHGVDLIITDPKDGLDIAVQIKNYSPSNTVGNNDLIKLMGGKRAYKCPGTLFITTSSYTNKALEFATESKMEIWNGLIVDQKIGKWRKKKLKKIG</sequence>
<dbReference type="GO" id="GO:0004519">
    <property type="term" value="F:endonuclease activity"/>
    <property type="evidence" value="ECO:0007669"/>
    <property type="project" value="UniProtKB-KW"/>
</dbReference>
<dbReference type="InterPro" id="IPR011856">
    <property type="entry name" value="tRNA_endonuc-like_dom_sf"/>
</dbReference>
<keyword evidence="2" id="KW-0472">Membrane</keyword>
<feature type="compositionally biased region" description="Polar residues" evidence="1">
    <location>
        <begin position="69"/>
        <end position="78"/>
    </location>
</feature>
<evidence type="ECO:0000256" key="2">
    <source>
        <dbReference type="SAM" id="Phobius"/>
    </source>
</evidence>
<dbReference type="InterPro" id="IPR007560">
    <property type="entry name" value="Restrct_endonuc_IV_Mrr"/>
</dbReference>
<keyword evidence="2" id="KW-0812">Transmembrane</keyword>
<dbReference type="RefSeq" id="WP_377927276.1">
    <property type="nucleotide sequence ID" value="NZ_JBHUEM010000005.1"/>
</dbReference>
<keyword evidence="2" id="KW-1133">Transmembrane helix</keyword>
<organism evidence="4 5">
    <name type="scientific">Bacillus salitolerans</name>
    <dbReference type="NCBI Taxonomy" id="1437434"/>
    <lineage>
        <taxon>Bacteria</taxon>
        <taxon>Bacillati</taxon>
        <taxon>Bacillota</taxon>
        <taxon>Bacilli</taxon>
        <taxon>Bacillales</taxon>
        <taxon>Bacillaceae</taxon>
        <taxon>Bacillus</taxon>
    </lineage>
</organism>
<reference evidence="5" key="1">
    <citation type="journal article" date="2019" name="Int. J. Syst. Evol. Microbiol.">
        <title>The Global Catalogue of Microorganisms (GCM) 10K type strain sequencing project: providing services to taxonomists for standard genome sequencing and annotation.</title>
        <authorList>
            <consortium name="The Broad Institute Genomics Platform"/>
            <consortium name="The Broad Institute Genome Sequencing Center for Infectious Disease"/>
            <person name="Wu L."/>
            <person name="Ma J."/>
        </authorList>
    </citation>
    <scope>NUCLEOTIDE SEQUENCE [LARGE SCALE GENOMIC DNA]</scope>
    <source>
        <strain evidence="5">CCUG 49339</strain>
    </source>
</reference>
<keyword evidence="4" id="KW-0540">Nuclease</keyword>
<comment type="caution">
    <text evidence="4">The sequence shown here is derived from an EMBL/GenBank/DDBJ whole genome shotgun (WGS) entry which is preliminary data.</text>
</comment>
<evidence type="ECO:0000313" key="4">
    <source>
        <dbReference type="EMBL" id="MFD1736130.1"/>
    </source>
</evidence>
<evidence type="ECO:0000313" key="5">
    <source>
        <dbReference type="Proteomes" id="UP001597214"/>
    </source>
</evidence>
<evidence type="ECO:0000259" key="3">
    <source>
        <dbReference type="Pfam" id="PF04471"/>
    </source>
</evidence>
<keyword evidence="4" id="KW-0378">Hydrolase</keyword>
<accession>A0ABW4LLR5</accession>
<dbReference type="PANTHER" id="PTHR30015:SF7">
    <property type="entry name" value="TYPE IV METHYL-DIRECTED RESTRICTION ENZYME ECOKMRR"/>
    <property type="match status" value="1"/>
</dbReference>
<dbReference type="Proteomes" id="UP001597214">
    <property type="component" value="Unassembled WGS sequence"/>
</dbReference>
<feature type="transmembrane region" description="Helical" evidence="2">
    <location>
        <begin position="37"/>
        <end position="58"/>
    </location>
</feature>
<name>A0ABW4LLR5_9BACI</name>
<dbReference type="Gene3D" id="3.40.1350.10">
    <property type="match status" value="1"/>
</dbReference>
<feature type="region of interest" description="Disordered" evidence="1">
    <location>
        <begin position="68"/>
        <end position="98"/>
    </location>
</feature>
<proteinExistence type="predicted"/>
<gene>
    <name evidence="4" type="ORF">ACFSCX_06085</name>
</gene>